<dbReference type="Pfam" id="PF01203">
    <property type="entry name" value="T2SSN"/>
    <property type="match status" value="1"/>
</dbReference>
<evidence type="ECO:0000256" key="8">
    <source>
        <dbReference type="ARBA" id="ARBA00022927"/>
    </source>
</evidence>
<keyword evidence="8" id="KW-0653">Protein transport</keyword>
<evidence type="ECO:0000313" key="13">
    <source>
        <dbReference type="Proteomes" id="UP000283003"/>
    </source>
</evidence>
<dbReference type="OrthoDB" id="7477467at2"/>
<dbReference type="GO" id="GO:0005886">
    <property type="term" value="C:plasma membrane"/>
    <property type="evidence" value="ECO:0007669"/>
    <property type="project" value="UniProtKB-SubCell"/>
</dbReference>
<dbReference type="InterPro" id="IPR022792">
    <property type="entry name" value="T2SS_protein-GspN"/>
</dbReference>
<dbReference type="Proteomes" id="UP000283003">
    <property type="component" value="Unassembled WGS sequence"/>
</dbReference>
<proteinExistence type="inferred from homology"/>
<evidence type="ECO:0000256" key="6">
    <source>
        <dbReference type="ARBA" id="ARBA00022519"/>
    </source>
</evidence>
<dbReference type="AlphaFoldDB" id="A0A437GVG2"/>
<keyword evidence="7 11" id="KW-0812">Transmembrane</keyword>
<keyword evidence="6" id="KW-0997">Cell inner membrane</keyword>
<evidence type="ECO:0000313" key="12">
    <source>
        <dbReference type="EMBL" id="RVQ65784.1"/>
    </source>
</evidence>
<evidence type="ECO:0000256" key="7">
    <source>
        <dbReference type="ARBA" id="ARBA00022692"/>
    </source>
</evidence>
<dbReference type="EMBL" id="RXOL01000006">
    <property type="protein sequence ID" value="RVQ65784.1"/>
    <property type="molecule type" value="Genomic_DNA"/>
</dbReference>
<evidence type="ECO:0000256" key="1">
    <source>
        <dbReference type="ARBA" id="ARBA00004533"/>
    </source>
</evidence>
<keyword evidence="13" id="KW-1185">Reference proteome</keyword>
<keyword evidence="11" id="KW-1133">Transmembrane helix</keyword>
<evidence type="ECO:0000256" key="9">
    <source>
        <dbReference type="ARBA" id="ARBA00023136"/>
    </source>
</evidence>
<evidence type="ECO:0000256" key="3">
    <source>
        <dbReference type="ARBA" id="ARBA00021563"/>
    </source>
</evidence>
<gene>
    <name evidence="12" type="ORF">EKN06_12715</name>
</gene>
<evidence type="ECO:0000256" key="10">
    <source>
        <dbReference type="ARBA" id="ARBA00030772"/>
    </source>
</evidence>
<feature type="transmembrane region" description="Helical" evidence="11">
    <location>
        <begin position="32"/>
        <end position="52"/>
    </location>
</feature>
<evidence type="ECO:0000256" key="11">
    <source>
        <dbReference type="SAM" id="Phobius"/>
    </source>
</evidence>
<comment type="similarity">
    <text evidence="2">Belongs to the GSP N family.</text>
</comment>
<comment type="caution">
    <text evidence="12">The sequence shown here is derived from an EMBL/GenBank/DDBJ whole genome shotgun (WGS) entry which is preliminary data.</text>
</comment>
<dbReference type="GO" id="GO:0015627">
    <property type="term" value="C:type II protein secretion system complex"/>
    <property type="evidence" value="ECO:0007669"/>
    <property type="project" value="InterPro"/>
</dbReference>
<reference evidence="12 13" key="1">
    <citation type="submission" date="2018-12" db="EMBL/GenBank/DDBJ databases">
        <title>Croceicoccus ponticola sp. nov., a lipolytic bacterium isolated from seawater.</title>
        <authorList>
            <person name="Yoon J.-H."/>
        </authorList>
    </citation>
    <scope>NUCLEOTIDE SEQUENCE [LARGE SCALE GENOMIC DNA]</scope>
    <source>
        <strain evidence="12 13">GM-16</strain>
    </source>
</reference>
<protein>
    <recommendedName>
        <fullName evidence="3">Type II secretion system protein N</fullName>
    </recommendedName>
    <alternativeName>
        <fullName evidence="10">General secretion pathway protein N</fullName>
    </alternativeName>
</protein>
<keyword evidence="9 11" id="KW-0472">Membrane</keyword>
<evidence type="ECO:0000256" key="4">
    <source>
        <dbReference type="ARBA" id="ARBA00022448"/>
    </source>
</evidence>
<evidence type="ECO:0000256" key="5">
    <source>
        <dbReference type="ARBA" id="ARBA00022475"/>
    </source>
</evidence>
<dbReference type="GO" id="GO:0015628">
    <property type="term" value="P:protein secretion by the type II secretion system"/>
    <property type="evidence" value="ECO:0007669"/>
    <property type="project" value="InterPro"/>
</dbReference>
<keyword evidence="5" id="KW-1003">Cell membrane</keyword>
<organism evidence="12 13">
    <name type="scientific">Croceicoccus ponticola</name>
    <dbReference type="NCBI Taxonomy" id="2217664"/>
    <lineage>
        <taxon>Bacteria</taxon>
        <taxon>Pseudomonadati</taxon>
        <taxon>Pseudomonadota</taxon>
        <taxon>Alphaproteobacteria</taxon>
        <taxon>Sphingomonadales</taxon>
        <taxon>Erythrobacteraceae</taxon>
        <taxon>Croceicoccus</taxon>
    </lineage>
</organism>
<sequence length="260" mass="26872">MGFAERNSAEDGFVIGRWIFIRDGRLARRTKLALLLLVFIALGALFPLRLALGAANAAGSLTAREVDGTVWSGAAGDLHAGSLPLGSLYVGLRPLPLLLGRAEFALDRPAMPGQAQFGAVTRGGDGWSVVKDANGELDVAGLMAPLPVRALTFADFAMEMRGGRCVSASGTLGIVISALGPVLPAETIMAGPARCEDGALFVPMQGPSGTERLNMKLDPDGKWHADLVLTGLPVEVSAPLLDMGFTGRPEGIGVSASGSL</sequence>
<name>A0A437GVG2_9SPHN</name>
<comment type="subcellular location">
    <subcellularLocation>
        <location evidence="1">Cell inner membrane</location>
    </subcellularLocation>
</comment>
<accession>A0A437GVG2</accession>
<evidence type="ECO:0000256" key="2">
    <source>
        <dbReference type="ARBA" id="ARBA00007208"/>
    </source>
</evidence>
<keyword evidence="4" id="KW-0813">Transport</keyword>